<evidence type="ECO:0000313" key="3">
    <source>
        <dbReference type="EMBL" id="GGF73217.1"/>
    </source>
</evidence>
<evidence type="ECO:0000313" key="4">
    <source>
        <dbReference type="Proteomes" id="UP000632498"/>
    </source>
</evidence>
<dbReference type="SUPFAM" id="SSF53474">
    <property type="entry name" value="alpha/beta-Hydrolases"/>
    <property type="match status" value="1"/>
</dbReference>
<proteinExistence type="predicted"/>
<protein>
    <submittedName>
        <fullName evidence="3">Alpha/beta hydrolase</fullName>
    </submittedName>
</protein>
<reference evidence="3" key="1">
    <citation type="journal article" date="2014" name="Int. J. Syst. Evol. Microbiol.">
        <title>Complete genome sequence of Corynebacterium casei LMG S-19264T (=DSM 44701T), isolated from a smear-ripened cheese.</title>
        <authorList>
            <consortium name="US DOE Joint Genome Institute (JGI-PGF)"/>
            <person name="Walter F."/>
            <person name="Albersmeier A."/>
            <person name="Kalinowski J."/>
            <person name="Ruckert C."/>
        </authorList>
    </citation>
    <scope>NUCLEOTIDE SEQUENCE</scope>
    <source>
        <strain evidence="3">CGMCC 1.15254</strain>
    </source>
</reference>
<dbReference type="RefSeq" id="WP_188666555.1">
    <property type="nucleotide sequence ID" value="NZ_BMHV01000027.1"/>
</dbReference>
<dbReference type="EMBL" id="BMHV01000027">
    <property type="protein sequence ID" value="GGF73217.1"/>
    <property type="molecule type" value="Genomic_DNA"/>
</dbReference>
<dbReference type="GO" id="GO:0004553">
    <property type="term" value="F:hydrolase activity, hydrolyzing O-glycosyl compounds"/>
    <property type="evidence" value="ECO:0007669"/>
    <property type="project" value="TreeGrafter"/>
</dbReference>
<dbReference type="AlphaFoldDB" id="A0A917C8Q7"/>
<keyword evidence="4" id="KW-1185">Reference proteome</keyword>
<dbReference type="PANTHER" id="PTHR16138:SF7">
    <property type="entry name" value="PALMITOYL-PROTEIN THIOESTERASE ABHD10, MITOCHONDRIAL"/>
    <property type="match status" value="1"/>
</dbReference>
<dbReference type="InterPro" id="IPR029058">
    <property type="entry name" value="AB_hydrolase_fold"/>
</dbReference>
<dbReference type="InterPro" id="IPR022742">
    <property type="entry name" value="Hydrolase_4"/>
</dbReference>
<name>A0A917C8Q7_9PROT</name>
<evidence type="ECO:0000259" key="2">
    <source>
        <dbReference type="Pfam" id="PF12146"/>
    </source>
</evidence>
<organism evidence="3 4">
    <name type="scientific">Terasakiella brassicae</name>
    <dbReference type="NCBI Taxonomy" id="1634917"/>
    <lineage>
        <taxon>Bacteria</taxon>
        <taxon>Pseudomonadati</taxon>
        <taxon>Pseudomonadota</taxon>
        <taxon>Alphaproteobacteria</taxon>
        <taxon>Rhodospirillales</taxon>
        <taxon>Terasakiellaceae</taxon>
        <taxon>Terasakiella</taxon>
    </lineage>
</organism>
<dbReference type="Pfam" id="PF12146">
    <property type="entry name" value="Hydrolase_4"/>
    <property type="match status" value="1"/>
</dbReference>
<feature type="domain" description="Serine aminopeptidase S33" evidence="2">
    <location>
        <begin position="35"/>
        <end position="243"/>
    </location>
</feature>
<keyword evidence="1 3" id="KW-0378">Hydrolase</keyword>
<evidence type="ECO:0000256" key="1">
    <source>
        <dbReference type="ARBA" id="ARBA00022801"/>
    </source>
</evidence>
<sequence length="263" mass="29308">MTSDMPTGNTPPAYLTQVNGEKIAYHYSPGRTPGVIFLHGLMSDMDGGKALHLEEFCKKRGNAFLRFDCQGHGQSDGLFKDGCMTRWSNDSVDVLDQLTTGPQVLVGSSMGGWNMLLTALKRPERVAGLLGIAAAPDFTEDLMMNDLSAEQHQKIAEQGYVELPSDYGDDPYVISKTLLEDGRENLLLRRPIDLNMPVRLIHGMQDPDVPWQTALRIQQMIASNDVEITFVKNGDHRLSEDKDLDRLTHTLEVLLTQIESNDH</sequence>
<dbReference type="PANTHER" id="PTHR16138">
    <property type="entry name" value="MYCOPHENOLIC ACID ACYL-GLUCURONIDE ESTERASE, MITOCHONDRIAL"/>
    <property type="match status" value="1"/>
</dbReference>
<reference evidence="3" key="2">
    <citation type="submission" date="2020-09" db="EMBL/GenBank/DDBJ databases">
        <authorList>
            <person name="Sun Q."/>
            <person name="Zhou Y."/>
        </authorList>
    </citation>
    <scope>NUCLEOTIDE SEQUENCE</scope>
    <source>
        <strain evidence="3">CGMCC 1.15254</strain>
    </source>
</reference>
<accession>A0A917C8Q7</accession>
<gene>
    <name evidence="3" type="ORF">GCM10011332_29070</name>
</gene>
<comment type="caution">
    <text evidence="3">The sequence shown here is derived from an EMBL/GenBank/DDBJ whole genome shotgun (WGS) entry which is preliminary data.</text>
</comment>
<dbReference type="Proteomes" id="UP000632498">
    <property type="component" value="Unassembled WGS sequence"/>
</dbReference>
<dbReference type="Gene3D" id="3.40.50.1820">
    <property type="entry name" value="alpha/beta hydrolase"/>
    <property type="match status" value="1"/>
</dbReference>
<dbReference type="InterPro" id="IPR052382">
    <property type="entry name" value="ABHD10_acyl-thioesterase"/>
</dbReference>